<evidence type="ECO:0000313" key="3">
    <source>
        <dbReference type="Proteomes" id="UP001596138"/>
    </source>
</evidence>
<reference evidence="3" key="1">
    <citation type="journal article" date="2019" name="Int. J. Syst. Evol. Microbiol.">
        <title>The Global Catalogue of Microorganisms (GCM) 10K type strain sequencing project: providing services to taxonomists for standard genome sequencing and annotation.</title>
        <authorList>
            <consortium name="The Broad Institute Genomics Platform"/>
            <consortium name="The Broad Institute Genome Sequencing Center for Infectious Disease"/>
            <person name="Wu L."/>
            <person name="Ma J."/>
        </authorList>
    </citation>
    <scope>NUCLEOTIDE SEQUENCE [LARGE SCALE GENOMIC DNA]</scope>
    <source>
        <strain evidence="3">CGMCC 4.7317</strain>
    </source>
</reference>
<dbReference type="EMBL" id="JBHSTI010000008">
    <property type="protein sequence ID" value="MFC6239141.1"/>
    <property type="molecule type" value="Genomic_DNA"/>
</dbReference>
<name>A0ABW1T326_9ACTN</name>
<keyword evidence="1" id="KW-0812">Transmembrane</keyword>
<keyword evidence="1" id="KW-0472">Membrane</keyword>
<organism evidence="2 3">
    <name type="scientific">Longivirga aurantiaca</name>
    <dbReference type="NCBI Taxonomy" id="1837743"/>
    <lineage>
        <taxon>Bacteria</taxon>
        <taxon>Bacillati</taxon>
        <taxon>Actinomycetota</taxon>
        <taxon>Actinomycetes</taxon>
        <taxon>Sporichthyales</taxon>
        <taxon>Sporichthyaceae</taxon>
        <taxon>Longivirga</taxon>
    </lineage>
</organism>
<protein>
    <submittedName>
        <fullName evidence="2">Uncharacterized protein</fullName>
    </submittedName>
</protein>
<accession>A0ABW1T326</accession>
<keyword evidence="1" id="KW-1133">Transmembrane helix</keyword>
<dbReference type="Proteomes" id="UP001596138">
    <property type="component" value="Unassembled WGS sequence"/>
</dbReference>
<comment type="caution">
    <text evidence="2">The sequence shown here is derived from an EMBL/GenBank/DDBJ whole genome shotgun (WGS) entry which is preliminary data.</text>
</comment>
<sequence>MSGLRRRLVLAAVVFGLLGILAFAVLSATTFNAISDIPDIDPETGEIIRSSRSAITDVLLAGTPVLGVISIALCILCGAGVVASFVADGVLDRSAALRAQPAREDDGLSDPELLQG</sequence>
<keyword evidence="3" id="KW-1185">Reference proteome</keyword>
<gene>
    <name evidence="2" type="ORF">ACFQGU_14755</name>
</gene>
<proteinExistence type="predicted"/>
<dbReference type="RefSeq" id="WP_386767953.1">
    <property type="nucleotide sequence ID" value="NZ_JBHSTI010000008.1"/>
</dbReference>
<evidence type="ECO:0000313" key="2">
    <source>
        <dbReference type="EMBL" id="MFC6239141.1"/>
    </source>
</evidence>
<evidence type="ECO:0000256" key="1">
    <source>
        <dbReference type="SAM" id="Phobius"/>
    </source>
</evidence>
<feature type="transmembrane region" description="Helical" evidence="1">
    <location>
        <begin position="65"/>
        <end position="91"/>
    </location>
</feature>